<evidence type="ECO:0000259" key="1">
    <source>
        <dbReference type="PROSITE" id="PS50994"/>
    </source>
</evidence>
<evidence type="ECO:0000313" key="2">
    <source>
        <dbReference type="EMBL" id="GJS88704.1"/>
    </source>
</evidence>
<dbReference type="PANTHER" id="PTHR42648:SF32">
    <property type="entry name" value="RIBONUCLEASE H-LIKE DOMAIN, GAG-PRE-INTEGRASE DOMAIN PROTEIN-RELATED"/>
    <property type="match status" value="1"/>
</dbReference>
<dbReference type="InterPro" id="IPR036397">
    <property type="entry name" value="RNaseH_sf"/>
</dbReference>
<dbReference type="PANTHER" id="PTHR42648">
    <property type="entry name" value="TRANSPOSASE, PUTATIVE-RELATED"/>
    <property type="match status" value="1"/>
</dbReference>
<dbReference type="Gene3D" id="3.30.420.10">
    <property type="entry name" value="Ribonuclease H-like superfamily/Ribonuclease H"/>
    <property type="match status" value="1"/>
</dbReference>
<dbReference type="Pfam" id="PF00665">
    <property type="entry name" value="rve"/>
    <property type="match status" value="1"/>
</dbReference>
<organism evidence="2 3">
    <name type="scientific">Tanacetum coccineum</name>
    <dbReference type="NCBI Taxonomy" id="301880"/>
    <lineage>
        <taxon>Eukaryota</taxon>
        <taxon>Viridiplantae</taxon>
        <taxon>Streptophyta</taxon>
        <taxon>Embryophyta</taxon>
        <taxon>Tracheophyta</taxon>
        <taxon>Spermatophyta</taxon>
        <taxon>Magnoliopsida</taxon>
        <taxon>eudicotyledons</taxon>
        <taxon>Gunneridae</taxon>
        <taxon>Pentapetalae</taxon>
        <taxon>asterids</taxon>
        <taxon>campanulids</taxon>
        <taxon>Asterales</taxon>
        <taxon>Asteraceae</taxon>
        <taxon>Asteroideae</taxon>
        <taxon>Anthemideae</taxon>
        <taxon>Anthemidinae</taxon>
        <taxon>Tanacetum</taxon>
    </lineage>
</organism>
<protein>
    <submittedName>
        <fullName evidence="2">Retrovirus-related pol polyprotein from transposon TNT 1-94</fullName>
    </submittedName>
</protein>
<accession>A0ABQ4ZES4</accession>
<dbReference type="Proteomes" id="UP001151760">
    <property type="component" value="Unassembled WGS sequence"/>
</dbReference>
<reference evidence="2" key="1">
    <citation type="journal article" date="2022" name="Int. J. Mol. Sci.">
        <title>Draft Genome of Tanacetum Coccineum: Genomic Comparison of Closely Related Tanacetum-Family Plants.</title>
        <authorList>
            <person name="Yamashiro T."/>
            <person name="Shiraishi A."/>
            <person name="Nakayama K."/>
            <person name="Satake H."/>
        </authorList>
    </citation>
    <scope>NUCLEOTIDE SEQUENCE</scope>
</reference>
<dbReference type="InterPro" id="IPR039537">
    <property type="entry name" value="Retrotran_Ty1/copia-like"/>
</dbReference>
<gene>
    <name evidence="2" type="ORF">Tco_0771340</name>
</gene>
<dbReference type="PROSITE" id="PS50994">
    <property type="entry name" value="INTEGRASE"/>
    <property type="match status" value="1"/>
</dbReference>
<proteinExistence type="predicted"/>
<dbReference type="InterPro" id="IPR012337">
    <property type="entry name" value="RNaseH-like_sf"/>
</dbReference>
<keyword evidence="3" id="KW-1185">Reference proteome</keyword>
<dbReference type="SUPFAM" id="SSF53098">
    <property type="entry name" value="Ribonuclease H-like"/>
    <property type="match status" value="1"/>
</dbReference>
<evidence type="ECO:0000313" key="3">
    <source>
        <dbReference type="Proteomes" id="UP001151760"/>
    </source>
</evidence>
<dbReference type="Pfam" id="PF25597">
    <property type="entry name" value="SH3_retrovirus"/>
    <property type="match status" value="1"/>
</dbReference>
<reference evidence="2" key="2">
    <citation type="submission" date="2022-01" db="EMBL/GenBank/DDBJ databases">
        <authorList>
            <person name="Yamashiro T."/>
            <person name="Shiraishi A."/>
            <person name="Satake H."/>
            <person name="Nakayama K."/>
        </authorList>
    </citation>
    <scope>NUCLEOTIDE SEQUENCE</scope>
</reference>
<dbReference type="InterPro" id="IPR001584">
    <property type="entry name" value="Integrase_cat-core"/>
</dbReference>
<comment type="caution">
    <text evidence="2">The sequence shown here is derived from an EMBL/GenBank/DDBJ whole genome shotgun (WGS) entry which is preliminary data.</text>
</comment>
<dbReference type="EMBL" id="BQNB010011293">
    <property type="protein sequence ID" value="GJS88704.1"/>
    <property type="molecule type" value="Genomic_DNA"/>
</dbReference>
<feature type="domain" description="Integrase catalytic" evidence="1">
    <location>
        <begin position="12"/>
        <end position="105"/>
    </location>
</feature>
<sequence length="486" mass="55628">MFCVCNGKSKKKSHKPKSEDTNQEKLYLLHMDLCGAMRVVSVNGNKFILVIVDDYSRFTWVKCLRSKDEALDFIIKFLKIIQVRLKVPVRRIRTDNGTKFVNQTLHNRTLIEAARTMLIYAKAPLFLWAEAVATACYTQNRSIIRLRHGKTPYELLHDKLPDLSFFHVFGALCYPTNDSENLGKLQPKADIGIFIGYAPTKKAFRIYNRHTRGIIKTIHVDFDKLTMMASEHSSLEPALHEMTPATISLGLVPNPPPSTPFVPPSRTDWDILFQPLFDELLNPPSSVDRPAPEVIAPIAEVVAPEPTASTDENHDLDVAHMNNDPFFGIPILENNSKVSSSSDVIPTIVHTVAPNFEQVNKWTKDHTLDNIIGELKRPVSTRLQLHEHALFCYYDAFLSSVKPKTYKDALTQSCWIEAMQEELNEFERIRKNKARLVARGYRQEEGIDFEESFAPMARLDAYLNFPAYVAYMKYDRSTKWILRRQS</sequence>
<name>A0ABQ4ZES4_9ASTR</name>
<dbReference type="InterPro" id="IPR057670">
    <property type="entry name" value="SH3_retrovirus"/>
</dbReference>